<reference evidence="7 8" key="1">
    <citation type="submission" date="2024-04" db="EMBL/GenBank/DDBJ databases">
        <authorList>
            <consortium name="Genoscope - CEA"/>
            <person name="William W."/>
        </authorList>
    </citation>
    <scope>NUCLEOTIDE SEQUENCE [LARGE SCALE GENOMIC DNA]</scope>
</reference>
<keyword evidence="1" id="KW-0479">Metal-binding</keyword>
<dbReference type="EMBL" id="CAXITT010000034">
    <property type="protein sequence ID" value="CAL1528594.1"/>
    <property type="molecule type" value="Genomic_DNA"/>
</dbReference>
<dbReference type="AlphaFoldDB" id="A0AAV2H7Y5"/>
<evidence type="ECO:0000256" key="1">
    <source>
        <dbReference type="ARBA" id="ARBA00022723"/>
    </source>
</evidence>
<evidence type="ECO:0000256" key="4">
    <source>
        <dbReference type="PROSITE-ProRule" id="PRU00134"/>
    </source>
</evidence>
<dbReference type="PROSITE" id="PS50865">
    <property type="entry name" value="ZF_MYND_2"/>
    <property type="match status" value="1"/>
</dbReference>
<dbReference type="Pfam" id="PF01753">
    <property type="entry name" value="zf-MYND"/>
    <property type="match status" value="1"/>
</dbReference>
<evidence type="ECO:0000313" key="8">
    <source>
        <dbReference type="Proteomes" id="UP001497497"/>
    </source>
</evidence>
<proteinExistence type="predicted"/>
<accession>A0AAV2H7Y5</accession>
<evidence type="ECO:0000256" key="2">
    <source>
        <dbReference type="ARBA" id="ARBA00022771"/>
    </source>
</evidence>
<gene>
    <name evidence="7" type="ORF">GSLYS_00002764001</name>
</gene>
<organism evidence="7 8">
    <name type="scientific">Lymnaea stagnalis</name>
    <name type="common">Great pond snail</name>
    <name type="synonym">Helix stagnalis</name>
    <dbReference type="NCBI Taxonomy" id="6523"/>
    <lineage>
        <taxon>Eukaryota</taxon>
        <taxon>Metazoa</taxon>
        <taxon>Spiralia</taxon>
        <taxon>Lophotrochozoa</taxon>
        <taxon>Mollusca</taxon>
        <taxon>Gastropoda</taxon>
        <taxon>Heterobranchia</taxon>
        <taxon>Euthyneura</taxon>
        <taxon>Panpulmonata</taxon>
        <taxon>Hygrophila</taxon>
        <taxon>Lymnaeoidea</taxon>
        <taxon>Lymnaeidae</taxon>
        <taxon>Lymnaea</taxon>
    </lineage>
</organism>
<dbReference type="InterPro" id="IPR002893">
    <property type="entry name" value="Znf_MYND"/>
</dbReference>
<sequence>MTSTKVKPAKPREDNLNPTHKPSVPSMDTFFIKLPFAFPVSESNGRKINDILGFSLRQQKDDKISDNAEFIVLVIHQCLEAIGVEARIVFGERTIQPQTNYRPHVWLMIQGYIVDNTYVKELQNHNITYIEDNFQQCYRECEYDKNLLKQTPSIESLDIDHYSFKKRLNFFIHQPNKGLALGLNREQSYNYYFAMIRHMYDEYKVSIKGIDPRVRYMCWYCERYPKNGINFITDVLRQGTSDDQLTETKSATSWQFQHCSQCMVASYCDRECQMKDWAEIHQITCISRGSMNLSPLPDLPPYSSETKKNILSSVSHF</sequence>
<dbReference type="Gene3D" id="6.10.140.2220">
    <property type="match status" value="1"/>
</dbReference>
<evidence type="ECO:0000256" key="3">
    <source>
        <dbReference type="ARBA" id="ARBA00022833"/>
    </source>
</evidence>
<keyword evidence="3" id="KW-0862">Zinc</keyword>
<name>A0AAV2H7Y5_LYMST</name>
<keyword evidence="8" id="KW-1185">Reference proteome</keyword>
<feature type="region of interest" description="Disordered" evidence="5">
    <location>
        <begin position="1"/>
        <end position="22"/>
    </location>
</feature>
<feature type="domain" description="MYND-type" evidence="6">
    <location>
        <begin position="218"/>
        <end position="285"/>
    </location>
</feature>
<evidence type="ECO:0000313" key="7">
    <source>
        <dbReference type="EMBL" id="CAL1528594.1"/>
    </source>
</evidence>
<evidence type="ECO:0000259" key="6">
    <source>
        <dbReference type="PROSITE" id="PS50865"/>
    </source>
</evidence>
<evidence type="ECO:0000256" key="5">
    <source>
        <dbReference type="SAM" id="MobiDB-lite"/>
    </source>
</evidence>
<dbReference type="Proteomes" id="UP001497497">
    <property type="component" value="Unassembled WGS sequence"/>
</dbReference>
<comment type="caution">
    <text evidence="7">The sequence shown here is derived from an EMBL/GenBank/DDBJ whole genome shotgun (WGS) entry which is preliminary data.</text>
</comment>
<dbReference type="GO" id="GO:0008270">
    <property type="term" value="F:zinc ion binding"/>
    <property type="evidence" value="ECO:0007669"/>
    <property type="project" value="UniProtKB-KW"/>
</dbReference>
<dbReference type="SUPFAM" id="SSF144232">
    <property type="entry name" value="HIT/MYND zinc finger-like"/>
    <property type="match status" value="1"/>
</dbReference>
<protein>
    <recommendedName>
        <fullName evidence="6">MYND-type domain-containing protein</fullName>
    </recommendedName>
</protein>
<keyword evidence="2 4" id="KW-0863">Zinc-finger</keyword>